<dbReference type="InterPro" id="IPR032508">
    <property type="entry name" value="FecR_C"/>
</dbReference>
<dbReference type="Proteomes" id="UP001597459">
    <property type="component" value="Unassembled WGS sequence"/>
</dbReference>
<keyword evidence="4" id="KW-1185">Reference proteome</keyword>
<name>A0ABW5N5Q5_9FLAO</name>
<dbReference type="EMBL" id="JBHULX010000003">
    <property type="protein sequence ID" value="MFD2590254.1"/>
    <property type="molecule type" value="Genomic_DNA"/>
</dbReference>
<evidence type="ECO:0000313" key="4">
    <source>
        <dbReference type="Proteomes" id="UP001597459"/>
    </source>
</evidence>
<proteinExistence type="predicted"/>
<protein>
    <submittedName>
        <fullName evidence="3">FecR family protein</fullName>
    </submittedName>
</protein>
<evidence type="ECO:0000313" key="3">
    <source>
        <dbReference type="EMBL" id="MFD2590254.1"/>
    </source>
</evidence>
<sequence length="382" mass="43550">MEKGKDLEINQIIKYLNGELSEEETALFNTWLKEKENRELFKQYAVTDHYVQLGKNDFDKDKAFSNFIQKKNNTRGFISRLGQYTKYAAAIVGIAFCTTFFTDKTELKLEDITTEISLELSDGSVSMIKVEDTFKEIKDENGMTVSVQKGSKLTYQQQNELEEVIINTLRVPKGRKLQIELSDGTIVHINAGSTLTFPSSFIAGTTRKVSLEGEAYFKVAKNPEDAFIVATNGINTEVFGTEFNVSSYANDSFSEVVLIEGSVGVFKDKERFDQHTDKRLSPNQKARISSVGKKIKISQVDVSQYIAWIDNILLFKNESFENIMKKLERSYDVEITINNETIKKEKFTGQFDTESIENVLNTFRSNTLFSYEIKENQIIINP</sequence>
<dbReference type="Pfam" id="PF04773">
    <property type="entry name" value="FecR"/>
    <property type="match status" value="1"/>
</dbReference>
<dbReference type="PANTHER" id="PTHR30273">
    <property type="entry name" value="PERIPLASMIC SIGNAL SENSOR AND SIGMA FACTOR ACTIVATOR FECR-RELATED"/>
    <property type="match status" value="1"/>
</dbReference>
<dbReference type="RefSeq" id="WP_176029743.1">
    <property type="nucleotide sequence ID" value="NZ_JBHSJV010000001.1"/>
</dbReference>
<evidence type="ECO:0000259" key="2">
    <source>
        <dbReference type="Pfam" id="PF16344"/>
    </source>
</evidence>
<gene>
    <name evidence="3" type="ORF">ACFSTE_05385</name>
</gene>
<reference evidence="4" key="1">
    <citation type="journal article" date="2019" name="Int. J. Syst. Evol. Microbiol.">
        <title>The Global Catalogue of Microorganisms (GCM) 10K type strain sequencing project: providing services to taxonomists for standard genome sequencing and annotation.</title>
        <authorList>
            <consortium name="The Broad Institute Genomics Platform"/>
            <consortium name="The Broad Institute Genome Sequencing Center for Infectious Disease"/>
            <person name="Wu L."/>
            <person name="Ma J."/>
        </authorList>
    </citation>
    <scope>NUCLEOTIDE SEQUENCE [LARGE SCALE GENOMIC DNA]</scope>
    <source>
        <strain evidence="4">KCTC 42423</strain>
    </source>
</reference>
<dbReference type="PIRSF" id="PIRSF018266">
    <property type="entry name" value="FecR"/>
    <property type="match status" value="1"/>
</dbReference>
<dbReference type="Gene3D" id="2.60.120.1440">
    <property type="match status" value="1"/>
</dbReference>
<feature type="domain" description="Protein FecR C-terminal" evidence="2">
    <location>
        <begin position="313"/>
        <end position="380"/>
    </location>
</feature>
<dbReference type="PANTHER" id="PTHR30273:SF2">
    <property type="entry name" value="PROTEIN FECR"/>
    <property type="match status" value="1"/>
</dbReference>
<comment type="caution">
    <text evidence="3">The sequence shown here is derived from an EMBL/GenBank/DDBJ whole genome shotgun (WGS) entry which is preliminary data.</text>
</comment>
<organism evidence="3 4">
    <name type="scientific">Aquimarina hainanensis</name>
    <dbReference type="NCBI Taxonomy" id="1578017"/>
    <lineage>
        <taxon>Bacteria</taxon>
        <taxon>Pseudomonadati</taxon>
        <taxon>Bacteroidota</taxon>
        <taxon>Flavobacteriia</taxon>
        <taxon>Flavobacteriales</taxon>
        <taxon>Flavobacteriaceae</taxon>
        <taxon>Aquimarina</taxon>
    </lineage>
</organism>
<dbReference type="InterPro" id="IPR012373">
    <property type="entry name" value="Ferrdict_sens_TM"/>
</dbReference>
<evidence type="ECO:0000259" key="1">
    <source>
        <dbReference type="Pfam" id="PF04773"/>
    </source>
</evidence>
<accession>A0ABW5N5Q5</accession>
<dbReference type="InterPro" id="IPR006860">
    <property type="entry name" value="FecR"/>
</dbReference>
<dbReference type="Gene3D" id="3.55.50.30">
    <property type="match status" value="1"/>
</dbReference>
<feature type="domain" description="FecR protein" evidence="1">
    <location>
        <begin position="168"/>
        <end position="263"/>
    </location>
</feature>
<dbReference type="Pfam" id="PF16344">
    <property type="entry name" value="FecR_C"/>
    <property type="match status" value="1"/>
</dbReference>